<proteinExistence type="predicted"/>
<evidence type="ECO:0000313" key="1">
    <source>
        <dbReference type="EMBL" id="KKN42536.1"/>
    </source>
</evidence>
<gene>
    <name evidence="1" type="ORF">LCGC14_0712220</name>
</gene>
<comment type="caution">
    <text evidence="1">The sequence shown here is derived from an EMBL/GenBank/DDBJ whole genome shotgun (WGS) entry which is preliminary data.</text>
</comment>
<accession>A0A0F9T0F0</accession>
<sequence>MTNLVKKIKKISGYRGPTVKSLIPKSRSLGTILGIKKRKTKLRGIFAKSKKITSKRPKKRLVRNTSRITTKTVLRGSRIGDAKKAAPSLPSPHISTPTLISPTAYILPTQSVIWVKLSPFGKNELIAARSTNVMIYRAIMNDIAKEMIFVKFTLTSYGAKMIAKHVPRDTGELQQSLLASMTSRSTKSPPSSPKRIGQIEIHMGFWSYKTYLKYVNNPKRKITVRHHKNMGIISYRGGRHYLHDPTAKTKFMLTTKQAIRTEAKRLTKKMISNLWNKWKPQYTRNQVKSLFRYPGMGKM</sequence>
<name>A0A0F9T0F0_9ZZZZ</name>
<protein>
    <submittedName>
        <fullName evidence="1">Uncharacterized protein</fullName>
    </submittedName>
</protein>
<dbReference type="AlphaFoldDB" id="A0A0F9T0F0"/>
<reference evidence="1" key="1">
    <citation type="journal article" date="2015" name="Nature">
        <title>Complex archaea that bridge the gap between prokaryotes and eukaryotes.</title>
        <authorList>
            <person name="Spang A."/>
            <person name="Saw J.H."/>
            <person name="Jorgensen S.L."/>
            <person name="Zaremba-Niedzwiedzka K."/>
            <person name="Martijn J."/>
            <person name="Lind A.E."/>
            <person name="van Eijk R."/>
            <person name="Schleper C."/>
            <person name="Guy L."/>
            <person name="Ettema T.J."/>
        </authorList>
    </citation>
    <scope>NUCLEOTIDE SEQUENCE</scope>
</reference>
<dbReference type="EMBL" id="LAZR01001574">
    <property type="protein sequence ID" value="KKN42536.1"/>
    <property type="molecule type" value="Genomic_DNA"/>
</dbReference>
<organism evidence="1">
    <name type="scientific">marine sediment metagenome</name>
    <dbReference type="NCBI Taxonomy" id="412755"/>
    <lineage>
        <taxon>unclassified sequences</taxon>
        <taxon>metagenomes</taxon>
        <taxon>ecological metagenomes</taxon>
    </lineage>
</organism>